<keyword evidence="3" id="KW-1185">Reference proteome</keyword>
<name>A0A5C5YXZ6_9BACT</name>
<protein>
    <submittedName>
        <fullName evidence="2">Uncharacterized protein</fullName>
    </submittedName>
</protein>
<accession>A0A5C5YXZ6</accession>
<evidence type="ECO:0000313" key="2">
    <source>
        <dbReference type="EMBL" id="TWT79521.1"/>
    </source>
</evidence>
<reference evidence="2 3" key="1">
    <citation type="submission" date="2019-02" db="EMBL/GenBank/DDBJ databases">
        <title>Deep-cultivation of Planctomycetes and their phenomic and genomic characterization uncovers novel biology.</title>
        <authorList>
            <person name="Wiegand S."/>
            <person name="Jogler M."/>
            <person name="Boedeker C."/>
            <person name="Pinto D."/>
            <person name="Vollmers J."/>
            <person name="Rivas-Marin E."/>
            <person name="Kohn T."/>
            <person name="Peeters S.H."/>
            <person name="Heuer A."/>
            <person name="Rast P."/>
            <person name="Oberbeckmann S."/>
            <person name="Bunk B."/>
            <person name="Jeske O."/>
            <person name="Meyerdierks A."/>
            <person name="Storesund J.E."/>
            <person name="Kallscheuer N."/>
            <person name="Luecker S."/>
            <person name="Lage O.M."/>
            <person name="Pohl T."/>
            <person name="Merkel B.J."/>
            <person name="Hornburger P."/>
            <person name="Mueller R.-W."/>
            <person name="Bruemmer F."/>
            <person name="Labrenz M."/>
            <person name="Spormann A.M."/>
            <person name="Op Den Camp H."/>
            <person name="Overmann J."/>
            <person name="Amann R."/>
            <person name="Jetten M.S.M."/>
            <person name="Mascher T."/>
            <person name="Medema M.H."/>
            <person name="Devos D.P."/>
            <person name="Kaster A.-K."/>
            <person name="Ovreas L."/>
            <person name="Rohde M."/>
            <person name="Galperin M.Y."/>
            <person name="Jogler C."/>
        </authorList>
    </citation>
    <scope>NUCLEOTIDE SEQUENCE [LARGE SCALE GENOMIC DNA]</scope>
    <source>
        <strain evidence="2 3">CA13</strain>
    </source>
</reference>
<keyword evidence="1" id="KW-0472">Membrane</keyword>
<dbReference type="RefSeq" id="WP_419193917.1">
    <property type="nucleotide sequence ID" value="NZ_SJPJ01000001.1"/>
</dbReference>
<dbReference type="Proteomes" id="UP000315010">
    <property type="component" value="Unassembled WGS sequence"/>
</dbReference>
<comment type="caution">
    <text evidence="2">The sequence shown here is derived from an EMBL/GenBank/DDBJ whole genome shotgun (WGS) entry which is preliminary data.</text>
</comment>
<dbReference type="EMBL" id="SJPJ01000001">
    <property type="protein sequence ID" value="TWT79521.1"/>
    <property type="molecule type" value="Genomic_DNA"/>
</dbReference>
<organism evidence="2 3">
    <name type="scientific">Novipirellula herctigrandis</name>
    <dbReference type="NCBI Taxonomy" id="2527986"/>
    <lineage>
        <taxon>Bacteria</taxon>
        <taxon>Pseudomonadati</taxon>
        <taxon>Planctomycetota</taxon>
        <taxon>Planctomycetia</taxon>
        <taxon>Pirellulales</taxon>
        <taxon>Pirellulaceae</taxon>
        <taxon>Novipirellula</taxon>
    </lineage>
</organism>
<keyword evidence="1" id="KW-0812">Transmembrane</keyword>
<feature type="transmembrane region" description="Helical" evidence="1">
    <location>
        <begin position="7"/>
        <end position="26"/>
    </location>
</feature>
<dbReference type="AlphaFoldDB" id="A0A5C5YXZ6"/>
<evidence type="ECO:0000313" key="3">
    <source>
        <dbReference type="Proteomes" id="UP000315010"/>
    </source>
</evidence>
<gene>
    <name evidence="2" type="ORF">CA13_09250</name>
</gene>
<proteinExistence type="predicted"/>
<keyword evidence="1" id="KW-1133">Transmembrane helix</keyword>
<sequence length="164" mass="18036">MMQHRRLRFSIASLLILTAIVALYLANNPYRPFHPRVISTLSTGDANGIAMIHTGIRRHKHDSALDAVEFVVIERLSVPGELKSRVTVKKSGRDYESSVVITLVDGAIELPAAENLMQLSDGEYTTLNAEVDVGTLSRFLSTFSSQSTIVELADLVGREEQAEP</sequence>
<evidence type="ECO:0000256" key="1">
    <source>
        <dbReference type="SAM" id="Phobius"/>
    </source>
</evidence>